<evidence type="ECO:0000313" key="2">
    <source>
        <dbReference type="Proteomes" id="UP000285112"/>
    </source>
</evidence>
<protein>
    <submittedName>
        <fullName evidence="1">Uncharacterized protein</fullName>
    </submittedName>
</protein>
<accession>A0A419IBV1</accession>
<name>A0A419IBV1_9PSEU</name>
<comment type="caution">
    <text evidence="1">The sequence shown here is derived from an EMBL/GenBank/DDBJ whole genome shotgun (WGS) entry which is preliminary data.</text>
</comment>
<dbReference type="EMBL" id="QZFV01000001">
    <property type="protein sequence ID" value="RJQ92936.1"/>
    <property type="molecule type" value="Genomic_DNA"/>
</dbReference>
<sequence length="81" mass="9228">MVPPTIPTVAPDHTALPLFFLPRLHYPLAPQGGIRRSAVPDPVHRSPPRPFRVSFDVAAREDHRRGDYLATWRNRPGSRRL</sequence>
<evidence type="ECO:0000313" key="1">
    <source>
        <dbReference type="EMBL" id="RJQ92936.1"/>
    </source>
</evidence>
<proteinExistence type="predicted"/>
<organism evidence="1 2">
    <name type="scientific">Amycolatopsis panacis</name>
    <dbReference type="NCBI Taxonomy" id="2340917"/>
    <lineage>
        <taxon>Bacteria</taxon>
        <taxon>Bacillati</taxon>
        <taxon>Actinomycetota</taxon>
        <taxon>Actinomycetes</taxon>
        <taxon>Pseudonocardiales</taxon>
        <taxon>Pseudonocardiaceae</taxon>
        <taxon>Amycolatopsis</taxon>
    </lineage>
</organism>
<keyword evidence="2" id="KW-1185">Reference proteome</keyword>
<gene>
    <name evidence="1" type="ORF">D5S19_00010</name>
</gene>
<reference evidence="1 2" key="1">
    <citation type="submission" date="2018-09" db="EMBL/GenBank/DDBJ databases">
        <title>YIM PH 21725 draft genome.</title>
        <authorList>
            <person name="Miao C."/>
        </authorList>
    </citation>
    <scope>NUCLEOTIDE SEQUENCE [LARGE SCALE GENOMIC DNA]</scope>
    <source>
        <strain evidence="2">YIM PH21725</strain>
    </source>
</reference>
<dbReference type="AlphaFoldDB" id="A0A419IBV1"/>
<dbReference type="Proteomes" id="UP000285112">
    <property type="component" value="Unassembled WGS sequence"/>
</dbReference>